<proteinExistence type="predicted"/>
<accession>A0A080LX76</accession>
<protein>
    <submittedName>
        <fullName evidence="1">Uncharacterized protein</fullName>
    </submittedName>
</protein>
<reference evidence="1 2" key="1">
    <citation type="submission" date="2014-02" db="EMBL/GenBank/DDBJ databases">
        <title>Expanding our view of genomic diversity in Candidatus Accumulibacter clades.</title>
        <authorList>
            <person name="Skennerton C.T."/>
            <person name="Barr J.J."/>
            <person name="Slater F.R."/>
            <person name="Bond P.L."/>
            <person name="Tyson G.W."/>
        </authorList>
    </citation>
    <scope>NUCLEOTIDE SEQUENCE [LARGE SCALE GENOMIC DNA]</scope>
    <source>
        <strain evidence="2">BA-91</strain>
    </source>
</reference>
<evidence type="ECO:0000313" key="1">
    <source>
        <dbReference type="EMBL" id="KFB73281.1"/>
    </source>
</evidence>
<dbReference type="EMBL" id="JDVG02000252">
    <property type="protein sequence ID" value="KFB73281.1"/>
    <property type="molecule type" value="Genomic_DNA"/>
</dbReference>
<organism evidence="1 2">
    <name type="scientific">Candidatus Accumulibacter phosphatis</name>
    <dbReference type="NCBI Taxonomy" id="327160"/>
    <lineage>
        <taxon>Bacteria</taxon>
        <taxon>Pseudomonadati</taxon>
        <taxon>Pseudomonadota</taxon>
        <taxon>Betaproteobacteria</taxon>
        <taxon>Candidatus Accumulibacter</taxon>
    </lineage>
</organism>
<dbReference type="AlphaFoldDB" id="A0A080LX76"/>
<name>A0A080LX76_9PROT</name>
<comment type="caution">
    <text evidence="1">The sequence shown here is derived from an EMBL/GenBank/DDBJ whole genome shotgun (WGS) entry which is preliminary data.</text>
</comment>
<sequence length="96" mass="11254">MQRVIFTDAKRHRLAGKVHHFGIRHDTCHRQLSPFPYRLHMLFKRISGILEIHRRRPQQLAFAIANSLLNNQLGLSFQSNPRLRLIIVRPVEAAKV</sequence>
<evidence type="ECO:0000313" key="2">
    <source>
        <dbReference type="Proteomes" id="UP000020077"/>
    </source>
</evidence>
<dbReference type="Proteomes" id="UP000020077">
    <property type="component" value="Unassembled WGS sequence"/>
</dbReference>
<gene>
    <name evidence="1" type="ORF">AW09_001458</name>
</gene>